<gene>
    <name evidence="2" type="ORF">SE18_07120</name>
</gene>
<dbReference type="OrthoDB" id="3806873at2"/>
<dbReference type="Proteomes" id="UP000050277">
    <property type="component" value="Unassembled WGS sequence"/>
</dbReference>
<evidence type="ECO:0000313" key="3">
    <source>
        <dbReference type="Proteomes" id="UP000050277"/>
    </source>
</evidence>
<dbReference type="RefSeq" id="WP_054533739.1">
    <property type="nucleotide sequence ID" value="NZ_LGKP01000012.1"/>
</dbReference>
<dbReference type="PATRIC" id="fig|70996.4.peg.4782"/>
<comment type="caution">
    <text evidence="2">The sequence shown here is derived from an EMBL/GenBank/DDBJ whole genome shotgun (WGS) entry which is preliminary data.</text>
</comment>
<dbReference type="InterPro" id="IPR051678">
    <property type="entry name" value="AGP_Transferase"/>
</dbReference>
<dbReference type="InterPro" id="IPR002575">
    <property type="entry name" value="Aminoglycoside_PTrfase"/>
</dbReference>
<name>A0A0P6Y3B4_9CHLR</name>
<organism evidence="2 3">
    <name type="scientific">Herpetosiphon geysericola</name>
    <dbReference type="NCBI Taxonomy" id="70996"/>
    <lineage>
        <taxon>Bacteria</taxon>
        <taxon>Bacillati</taxon>
        <taxon>Chloroflexota</taxon>
        <taxon>Chloroflexia</taxon>
        <taxon>Herpetosiphonales</taxon>
        <taxon>Herpetosiphonaceae</taxon>
        <taxon>Herpetosiphon</taxon>
    </lineage>
</organism>
<evidence type="ECO:0000313" key="2">
    <source>
        <dbReference type="EMBL" id="KPL90373.1"/>
    </source>
</evidence>
<dbReference type="Gene3D" id="3.30.200.20">
    <property type="entry name" value="Phosphorylase Kinase, domain 1"/>
    <property type="match status" value="1"/>
</dbReference>
<reference evidence="2 3" key="1">
    <citation type="submission" date="2015-07" db="EMBL/GenBank/DDBJ databases">
        <title>Whole genome sequence of Herpetosiphon geysericola DSM 7119.</title>
        <authorList>
            <person name="Hemp J."/>
            <person name="Ward L.M."/>
            <person name="Pace L.A."/>
            <person name="Fischer W.W."/>
        </authorList>
    </citation>
    <scope>NUCLEOTIDE SEQUENCE [LARGE SCALE GENOMIC DNA]</scope>
    <source>
        <strain evidence="2 3">DSM 7119</strain>
    </source>
</reference>
<accession>A0A0P6Y3B4</accession>
<sequence length="299" mass="33446">MATMHANEFPIDQVLVQALITSQFPEWDDLPLHKVESAGTDNALYRLGETMVVRLPRIAWTIDQIASDFRWLLWLQPQLPLQIPQPLAQGQPSAAYPWQWGVYGWLAGENAVTATPKNPHVSLSQFLHALQRIDSQHGPVPASPTARGVPLIQRDAATRAALAEAQNLVDAELVLAVWEHAIHIEPWQHAPVWIHGDLHAGNLLVVDAQISAVIDFGALAIGDPACDLLPAWNLFDRQMRLAFRTAMNIDQATWLRGRGWALSVALIALPYYQHSNPFLANMARYSIQQVLDDWDLEQK</sequence>
<dbReference type="SUPFAM" id="SSF56112">
    <property type="entry name" value="Protein kinase-like (PK-like)"/>
    <property type="match status" value="1"/>
</dbReference>
<dbReference type="PANTHER" id="PTHR21310:SF42">
    <property type="entry name" value="BIFUNCTIONAL AAC_APH"/>
    <property type="match status" value="1"/>
</dbReference>
<dbReference type="InterPro" id="IPR011009">
    <property type="entry name" value="Kinase-like_dom_sf"/>
</dbReference>
<dbReference type="Pfam" id="PF01636">
    <property type="entry name" value="APH"/>
    <property type="match status" value="1"/>
</dbReference>
<feature type="domain" description="Aminoglycoside phosphotransferase" evidence="1">
    <location>
        <begin position="37"/>
        <end position="260"/>
    </location>
</feature>
<dbReference type="CDD" id="cd05155">
    <property type="entry name" value="APH_ChoK_like_1"/>
    <property type="match status" value="1"/>
</dbReference>
<protein>
    <recommendedName>
        <fullName evidence="1">Aminoglycoside phosphotransferase domain-containing protein</fullName>
    </recommendedName>
</protein>
<keyword evidence="3" id="KW-1185">Reference proteome</keyword>
<dbReference type="STRING" id="70996.SE18_07120"/>
<dbReference type="Gene3D" id="3.90.1200.10">
    <property type="match status" value="1"/>
</dbReference>
<dbReference type="AlphaFoldDB" id="A0A0P6Y3B4"/>
<proteinExistence type="predicted"/>
<dbReference type="EMBL" id="LGKP01000012">
    <property type="protein sequence ID" value="KPL90373.1"/>
    <property type="molecule type" value="Genomic_DNA"/>
</dbReference>
<dbReference type="PANTHER" id="PTHR21310">
    <property type="entry name" value="AMINOGLYCOSIDE PHOSPHOTRANSFERASE-RELATED-RELATED"/>
    <property type="match status" value="1"/>
</dbReference>
<evidence type="ECO:0000259" key="1">
    <source>
        <dbReference type="Pfam" id="PF01636"/>
    </source>
</evidence>